<dbReference type="GO" id="GO:0016891">
    <property type="term" value="F:RNA endonuclease activity producing 5'-phosphomonoesters, hydrolytic mechanism"/>
    <property type="evidence" value="ECO:0007669"/>
    <property type="project" value="TreeGrafter"/>
</dbReference>
<dbReference type="Gene3D" id="3.30.2170.10">
    <property type="entry name" value="archaeoglobus fulgidus dsm 4304 superfamily"/>
    <property type="match status" value="1"/>
</dbReference>
<evidence type="ECO:0000256" key="2">
    <source>
        <dbReference type="ARBA" id="ARBA00022490"/>
    </source>
</evidence>
<keyword evidence="3 6" id="KW-0540">Nuclease</keyword>
<dbReference type="OrthoDB" id="9790916at2"/>
<dbReference type="Pfam" id="PF04493">
    <property type="entry name" value="Endonuclease_5"/>
    <property type="match status" value="1"/>
</dbReference>
<evidence type="ECO:0000256" key="4">
    <source>
        <dbReference type="ARBA" id="ARBA00022759"/>
    </source>
</evidence>
<keyword evidence="6" id="KW-0234">DNA repair</keyword>
<evidence type="ECO:0000256" key="3">
    <source>
        <dbReference type="ARBA" id="ARBA00022722"/>
    </source>
</evidence>
<feature type="binding site" evidence="6">
    <location>
        <position position="41"/>
    </location>
    <ligand>
        <name>Mg(2+)</name>
        <dbReference type="ChEBI" id="CHEBI:18420"/>
    </ligand>
</feature>
<dbReference type="GO" id="GO:0000287">
    <property type="term" value="F:magnesium ion binding"/>
    <property type="evidence" value="ECO:0007669"/>
    <property type="project" value="UniProtKB-UniRule"/>
</dbReference>
<keyword evidence="2 6" id="KW-0963">Cytoplasm</keyword>
<dbReference type="GO" id="GO:0005737">
    <property type="term" value="C:cytoplasm"/>
    <property type="evidence" value="ECO:0007669"/>
    <property type="project" value="UniProtKB-SubCell"/>
</dbReference>
<feature type="binding site" evidence="6">
    <location>
        <position position="112"/>
    </location>
    <ligand>
        <name>Mg(2+)</name>
        <dbReference type="ChEBI" id="CHEBI:18420"/>
    </ligand>
</feature>
<dbReference type="PANTHER" id="PTHR28511">
    <property type="entry name" value="ENDONUCLEASE V"/>
    <property type="match status" value="1"/>
</dbReference>
<comment type="cofactor">
    <cofactor evidence="6">
        <name>Mg(2+)</name>
        <dbReference type="ChEBI" id="CHEBI:18420"/>
    </cofactor>
</comment>
<keyword evidence="6" id="KW-0460">Magnesium</keyword>
<evidence type="ECO:0000256" key="1">
    <source>
        <dbReference type="ARBA" id="ARBA00004496"/>
    </source>
</evidence>
<dbReference type="GO" id="GO:0043737">
    <property type="term" value="F:deoxyribonuclease V activity"/>
    <property type="evidence" value="ECO:0007669"/>
    <property type="project" value="UniProtKB-UniRule"/>
</dbReference>
<dbReference type="AlphaFoldDB" id="A0A1I1NM02"/>
<proteinExistence type="inferred from homology"/>
<keyword evidence="4 6" id="KW-0255">Endonuclease</keyword>
<organism evidence="7 8">
    <name type="scientific">Ruminococcus albus</name>
    <dbReference type="NCBI Taxonomy" id="1264"/>
    <lineage>
        <taxon>Bacteria</taxon>
        <taxon>Bacillati</taxon>
        <taxon>Bacillota</taxon>
        <taxon>Clostridia</taxon>
        <taxon>Eubacteriales</taxon>
        <taxon>Oscillospiraceae</taxon>
        <taxon>Ruminococcus</taxon>
    </lineage>
</organism>
<dbReference type="GO" id="GO:0006281">
    <property type="term" value="P:DNA repair"/>
    <property type="evidence" value="ECO:0007669"/>
    <property type="project" value="UniProtKB-UniRule"/>
</dbReference>
<dbReference type="CDD" id="cd06559">
    <property type="entry name" value="Endonuclease_V"/>
    <property type="match status" value="1"/>
</dbReference>
<keyword evidence="6" id="KW-0479">Metal-binding</keyword>
<protein>
    <recommendedName>
        <fullName evidence="6">Endonuclease V</fullName>
        <ecNumber evidence="6">3.1.21.7</ecNumber>
    </recommendedName>
    <alternativeName>
        <fullName evidence="6">Deoxyinosine 3'endonuclease</fullName>
    </alternativeName>
    <alternativeName>
        <fullName evidence="6">Deoxyribonuclease V</fullName>
        <shortName evidence="6">DNase V</shortName>
    </alternativeName>
</protein>
<dbReference type="GO" id="GO:0003727">
    <property type="term" value="F:single-stranded RNA binding"/>
    <property type="evidence" value="ECO:0007669"/>
    <property type="project" value="TreeGrafter"/>
</dbReference>
<evidence type="ECO:0000313" key="8">
    <source>
        <dbReference type="Proteomes" id="UP000182192"/>
    </source>
</evidence>
<dbReference type="Proteomes" id="UP000182192">
    <property type="component" value="Unassembled WGS sequence"/>
</dbReference>
<dbReference type="RefSeq" id="WP_074962500.1">
    <property type="nucleotide sequence ID" value="NZ_FOKQ01000028.1"/>
</dbReference>
<feature type="site" description="Interaction with target DNA" evidence="6">
    <location>
        <position position="82"/>
    </location>
</feature>
<dbReference type="HAMAP" id="MF_00801">
    <property type="entry name" value="Endonuclease_5"/>
    <property type="match status" value="1"/>
</dbReference>
<comment type="function">
    <text evidence="6">DNA repair enzyme involved in the repair of deaminated bases. Selectively cleaves double-stranded DNA at the second phosphodiester bond 3' to a deoxyinosine leaving behind the intact lesion on the nicked DNA.</text>
</comment>
<dbReference type="EMBL" id="FOKQ01000028">
    <property type="protein sequence ID" value="SFC98724.1"/>
    <property type="molecule type" value="Genomic_DNA"/>
</dbReference>
<dbReference type="InterPro" id="IPR007581">
    <property type="entry name" value="Endonuclease-V"/>
</dbReference>
<comment type="catalytic activity">
    <reaction evidence="6">
        <text>Endonucleolytic cleavage at apurinic or apyrimidinic sites to products with a 5'-phosphate.</text>
        <dbReference type="EC" id="3.1.21.7"/>
    </reaction>
</comment>
<evidence type="ECO:0000256" key="6">
    <source>
        <dbReference type="HAMAP-Rule" id="MF_00801"/>
    </source>
</evidence>
<comment type="similarity">
    <text evidence="6">Belongs to the endonuclease V family.</text>
</comment>
<comment type="subcellular location">
    <subcellularLocation>
        <location evidence="1 6">Cytoplasm</location>
    </subcellularLocation>
</comment>
<dbReference type="PANTHER" id="PTHR28511:SF1">
    <property type="entry name" value="ENDONUCLEASE V"/>
    <property type="match status" value="1"/>
</dbReference>
<sequence>MSEDTEQMQEKFRAIQEDLSSKISCTDSFDVNNIKTVAGIDLAYWKDENDDEQAVCCIVVIDFNTHEVMEKKHFSGKIDVPYMPGFLAFRELPLILETVKLLENIPNIYVFDGNGYLHPRHMGIASHASFYLDRPTFGIAKTYFRVDKKTDYTEPAPESGSFTDIVIGGEVYGRALRTHTGVKPVFLSVGNNISLDTACKLALALTDKESHIPIPTRLADLETHVQRTELTTSKI</sequence>
<keyword evidence="6" id="KW-0227">DNA damage</keyword>
<gene>
    <name evidence="6" type="primary">nfi</name>
    <name evidence="7" type="ORF">SAMN02910406_02810</name>
</gene>
<evidence type="ECO:0000256" key="5">
    <source>
        <dbReference type="ARBA" id="ARBA00022801"/>
    </source>
</evidence>
<reference evidence="7 8" key="1">
    <citation type="submission" date="2016-10" db="EMBL/GenBank/DDBJ databases">
        <authorList>
            <person name="de Groot N.N."/>
        </authorList>
    </citation>
    <scope>NUCLEOTIDE SEQUENCE [LARGE SCALE GENOMIC DNA]</scope>
    <source>
        <strain evidence="7 8">AR67</strain>
    </source>
</reference>
<evidence type="ECO:0000313" key="7">
    <source>
        <dbReference type="EMBL" id="SFC98724.1"/>
    </source>
</evidence>
<keyword evidence="5 6" id="KW-0378">Hydrolase</keyword>
<name>A0A1I1NM02_RUMAL</name>
<dbReference type="EC" id="3.1.21.7" evidence="6"/>
<accession>A0A1I1NM02</accession>